<feature type="non-terminal residue" evidence="1">
    <location>
        <position position="102"/>
    </location>
</feature>
<gene>
    <name evidence="1" type="ORF">RYX45_21235</name>
</gene>
<feature type="non-terminal residue" evidence="1">
    <location>
        <position position="1"/>
    </location>
</feature>
<dbReference type="AlphaFoldDB" id="A0AAJ2NSI5"/>
<accession>A0AAJ2NSI5</accession>
<name>A0AAJ2NSI5_ALKPS</name>
<proteinExistence type="predicted"/>
<protein>
    <submittedName>
        <fullName evidence="1">Uncharacterized protein</fullName>
    </submittedName>
</protein>
<dbReference type="EMBL" id="JAWJAY010000351">
    <property type="protein sequence ID" value="MDV2887696.1"/>
    <property type="molecule type" value="Genomic_DNA"/>
</dbReference>
<comment type="caution">
    <text evidence="1">The sequence shown here is derived from an EMBL/GenBank/DDBJ whole genome shotgun (WGS) entry which is preliminary data.</text>
</comment>
<reference evidence="1" key="1">
    <citation type="submission" date="2023-10" db="EMBL/GenBank/DDBJ databases">
        <title>Screening of Alkalihalophilus pseudofirmusBZ-TG-HK211 and Its Alleviation of Salt Stress on Rapeseed Growth.</title>
        <authorList>
            <person name="Zhao B."/>
            <person name="Guo T."/>
        </authorList>
    </citation>
    <scope>NUCLEOTIDE SEQUENCE</scope>
    <source>
        <strain evidence="1">BZ-TG-HK211</strain>
    </source>
</reference>
<evidence type="ECO:0000313" key="1">
    <source>
        <dbReference type="EMBL" id="MDV2887696.1"/>
    </source>
</evidence>
<dbReference type="Proteomes" id="UP001285636">
    <property type="component" value="Unassembled WGS sequence"/>
</dbReference>
<sequence length="102" mass="11030">SVNEKINAVAPKITVKGATGIKDEISKNFVKTANGVIFDIFNQLGIELQKNLPDIEKLKTISENPNLAEETEVKIVFTPLHGTANKPVRAALSALGYKNVTV</sequence>
<evidence type="ECO:0000313" key="2">
    <source>
        <dbReference type="Proteomes" id="UP001285636"/>
    </source>
</evidence>
<organism evidence="1 2">
    <name type="scientific">Alkalihalophilus pseudofirmus</name>
    <name type="common">Bacillus pseudofirmus</name>
    <dbReference type="NCBI Taxonomy" id="79885"/>
    <lineage>
        <taxon>Bacteria</taxon>
        <taxon>Bacillati</taxon>
        <taxon>Bacillota</taxon>
        <taxon>Bacilli</taxon>
        <taxon>Bacillales</taxon>
        <taxon>Bacillaceae</taxon>
        <taxon>Alkalihalophilus</taxon>
    </lineage>
</organism>